<name>W2GGF3_PHYNI</name>
<dbReference type="EMBL" id="KI674232">
    <property type="protein sequence ID" value="ETL34779.1"/>
    <property type="molecule type" value="Genomic_DNA"/>
</dbReference>
<evidence type="ECO:0000313" key="2">
    <source>
        <dbReference type="EMBL" id="ETL34779.1"/>
    </source>
</evidence>
<dbReference type="Proteomes" id="UP000053236">
    <property type="component" value="Unassembled WGS sequence"/>
</dbReference>
<reference evidence="3" key="1">
    <citation type="submission" date="2013-11" db="EMBL/GenBank/DDBJ databases">
        <title>The Genome Sequence of Phytophthora parasitica CHvinca01.</title>
        <authorList>
            <consortium name="The Broad Institute Genomics Platform"/>
            <person name="Russ C."/>
            <person name="Tyler B."/>
            <person name="Panabieres F."/>
            <person name="Shan W."/>
            <person name="Tripathy S."/>
            <person name="Grunwald N."/>
            <person name="Machado M."/>
            <person name="Johnson C.S."/>
            <person name="Arredondo F."/>
            <person name="Hong C."/>
            <person name="Coffey M."/>
            <person name="Young S.K."/>
            <person name="Zeng Q."/>
            <person name="Gargeya S."/>
            <person name="Fitzgerald M."/>
            <person name="Abouelleil A."/>
            <person name="Alvarado L."/>
            <person name="Chapman S.B."/>
            <person name="Gainer-Dewar J."/>
            <person name="Goldberg J."/>
            <person name="Griggs A."/>
            <person name="Gujja S."/>
            <person name="Hansen M."/>
            <person name="Howarth C."/>
            <person name="Imamovic A."/>
            <person name="Ireland A."/>
            <person name="Larimer J."/>
            <person name="McCowan C."/>
            <person name="Murphy C."/>
            <person name="Pearson M."/>
            <person name="Poon T.W."/>
            <person name="Priest M."/>
            <person name="Roberts A."/>
            <person name="Saif S."/>
            <person name="Shea T."/>
            <person name="Sykes S."/>
            <person name="Wortman J."/>
            <person name="Nusbaum C."/>
            <person name="Birren B."/>
        </authorList>
    </citation>
    <scope>NUCLEOTIDE SEQUENCE [LARGE SCALE GENOMIC DNA]</scope>
    <source>
        <strain evidence="3">CHvinca01</strain>
    </source>
</reference>
<dbReference type="AlphaFoldDB" id="W2GGF3"/>
<organism evidence="1">
    <name type="scientific">Phytophthora nicotianae</name>
    <name type="common">Potato buckeye rot agent</name>
    <name type="synonym">Phytophthora parasitica</name>
    <dbReference type="NCBI Taxonomy" id="4792"/>
    <lineage>
        <taxon>Eukaryota</taxon>
        <taxon>Sar</taxon>
        <taxon>Stramenopiles</taxon>
        <taxon>Oomycota</taxon>
        <taxon>Peronosporomycetes</taxon>
        <taxon>Peronosporales</taxon>
        <taxon>Peronosporaceae</taxon>
        <taxon>Phytophthora</taxon>
    </lineage>
</organism>
<evidence type="ECO:0000313" key="3">
    <source>
        <dbReference type="EMBL" id="ETL88029.1"/>
    </source>
</evidence>
<protein>
    <submittedName>
        <fullName evidence="1">Uncharacterized protein</fullName>
    </submittedName>
</protein>
<accession>W2GGF3</accession>
<dbReference type="EMBL" id="KI680926">
    <property type="protein sequence ID" value="ETL88029.1"/>
    <property type="molecule type" value="Genomic_DNA"/>
</dbReference>
<sequence length="89" mass="9944">MGGSSTRLTLSFGAPSHDVHEALYQHRVHEHMERLDGLQDVACTQLLGHKALQGLRVLLPELSVADEHHRVEVVGEGVRELRTQPESFQ</sequence>
<reference evidence="1" key="2">
    <citation type="submission" date="2013-11" db="EMBL/GenBank/DDBJ databases">
        <title>The Genome Sequence of Phytophthora parasitica CJ02B3.</title>
        <authorList>
            <consortium name="The Broad Institute Genomics Platform"/>
            <person name="Russ C."/>
            <person name="Tyler B."/>
            <person name="Panabieres F."/>
            <person name="Shan W."/>
            <person name="Tripathy S."/>
            <person name="Grunwald N."/>
            <person name="Machado M."/>
            <person name="Johnson C.S."/>
            <person name="Arredondo F."/>
            <person name="Hong C."/>
            <person name="Coffey M."/>
            <person name="Young S.K."/>
            <person name="Zeng Q."/>
            <person name="Gargeya S."/>
            <person name="Fitzgerald M."/>
            <person name="Abouelleil A."/>
            <person name="Alvarado L."/>
            <person name="Chapman S.B."/>
            <person name="Gainer-Dewar J."/>
            <person name="Goldberg J."/>
            <person name="Griggs A."/>
            <person name="Gujja S."/>
            <person name="Hansen M."/>
            <person name="Howarth C."/>
            <person name="Imamovic A."/>
            <person name="Ireland A."/>
            <person name="Larimer J."/>
            <person name="McCowan C."/>
            <person name="Murphy C."/>
            <person name="Pearson M."/>
            <person name="Poon T.W."/>
            <person name="Priest M."/>
            <person name="Roberts A."/>
            <person name="Saif S."/>
            <person name="Shea T."/>
            <person name="Sykes S."/>
            <person name="Wortman J."/>
            <person name="Nusbaum C."/>
            <person name="Birren B."/>
        </authorList>
    </citation>
    <scope>NUCLEOTIDE SEQUENCE [LARGE SCALE GENOMIC DNA]</scope>
    <source>
        <strain evidence="1">CJ02B3</strain>
    </source>
</reference>
<evidence type="ECO:0000313" key="1">
    <source>
        <dbReference type="EMBL" id="ETK81360.1"/>
    </source>
</evidence>
<dbReference type="VEuPathDB" id="FungiDB:PPTG_21295"/>
<reference evidence="2" key="3">
    <citation type="submission" date="2013-11" db="EMBL/GenBank/DDBJ databases">
        <title>The Genome Sequence of Phytophthora parasitica CJ05E6.</title>
        <authorList>
            <consortium name="The Broad Institute Genomics Platform"/>
            <person name="Russ C."/>
            <person name="Tyler B."/>
            <person name="Panabieres F."/>
            <person name="Shan W."/>
            <person name="Tripathy S."/>
            <person name="Grunwald N."/>
            <person name="Machado M."/>
            <person name="Johnson C.S."/>
            <person name="Arredondo F."/>
            <person name="Hong C."/>
            <person name="Coffey M."/>
            <person name="Young S.K."/>
            <person name="Zeng Q."/>
            <person name="Gargeya S."/>
            <person name="Fitzgerald M."/>
            <person name="Abouelleil A."/>
            <person name="Alvarado L."/>
            <person name="Chapman S.B."/>
            <person name="Gainer-Dewar J."/>
            <person name="Goldberg J."/>
            <person name="Griggs A."/>
            <person name="Gujja S."/>
            <person name="Hansen M."/>
            <person name="Howarth C."/>
            <person name="Imamovic A."/>
            <person name="Ireland A."/>
            <person name="Larimer J."/>
            <person name="McCowan C."/>
            <person name="Murphy C."/>
            <person name="Pearson M."/>
            <person name="Poon T.W."/>
            <person name="Priest M."/>
            <person name="Roberts A."/>
            <person name="Saif S."/>
            <person name="Shea T."/>
            <person name="Sykes S."/>
            <person name="Wortman J."/>
            <person name="Nusbaum C."/>
            <person name="Birren B."/>
        </authorList>
    </citation>
    <scope>NUCLEOTIDE SEQUENCE [LARGE SCALE GENOMIC DNA]</scope>
    <source>
        <strain evidence="2">CJ05E6</strain>
    </source>
</reference>
<dbReference type="Proteomes" id="UP000053864">
    <property type="component" value="Unassembled WGS sequence"/>
</dbReference>
<dbReference type="Proteomes" id="UP000054423">
    <property type="component" value="Unassembled WGS sequence"/>
</dbReference>
<gene>
    <name evidence="1" type="ORF">L915_13140</name>
    <name evidence="2" type="ORF">L916_13034</name>
    <name evidence="3" type="ORF">L917_12870</name>
</gene>
<dbReference type="EMBL" id="KI687499">
    <property type="protein sequence ID" value="ETK81360.1"/>
    <property type="molecule type" value="Genomic_DNA"/>
</dbReference>
<proteinExistence type="predicted"/>